<proteinExistence type="predicted"/>
<organism evidence="2">
    <name type="scientific">Strongyloides ratti</name>
    <name type="common">Parasitic roundworm</name>
    <dbReference type="NCBI Taxonomy" id="34506"/>
    <lineage>
        <taxon>Eukaryota</taxon>
        <taxon>Metazoa</taxon>
        <taxon>Ecdysozoa</taxon>
        <taxon>Nematoda</taxon>
        <taxon>Chromadorea</taxon>
        <taxon>Rhabditida</taxon>
        <taxon>Tylenchina</taxon>
        <taxon>Panagrolaimomorpha</taxon>
        <taxon>Strongyloidoidea</taxon>
        <taxon>Strongyloididae</taxon>
        <taxon>Strongyloides</taxon>
    </lineage>
</organism>
<dbReference type="Proteomes" id="UP000035682">
    <property type="component" value="Unplaced"/>
</dbReference>
<dbReference type="AlphaFoldDB" id="A0A090MY36"/>
<evidence type="ECO:0000313" key="3">
    <source>
        <dbReference type="Proteomes" id="UP000035682"/>
    </source>
</evidence>
<dbReference type="WormBase" id="SRAE_2000116700">
    <property type="protein sequence ID" value="SRP04749"/>
    <property type="gene ID" value="WBGene00261369"/>
</dbReference>
<dbReference type="CTD" id="36378863"/>
<keyword evidence="3" id="KW-1185">Reference proteome</keyword>
<evidence type="ECO:0000256" key="1">
    <source>
        <dbReference type="SAM" id="MobiDB-lite"/>
    </source>
</evidence>
<evidence type="ECO:0000313" key="5">
    <source>
        <dbReference type="WormBase" id="SRAE_2000116700"/>
    </source>
</evidence>
<evidence type="ECO:0000313" key="2">
    <source>
        <dbReference type="EMBL" id="CEF66499.1"/>
    </source>
</evidence>
<dbReference type="EMBL" id="LN609529">
    <property type="protein sequence ID" value="CEF66499.1"/>
    <property type="molecule type" value="Genomic_DNA"/>
</dbReference>
<dbReference type="RefSeq" id="XP_024505699.1">
    <property type="nucleotide sequence ID" value="XM_024652087.1"/>
</dbReference>
<feature type="region of interest" description="Disordered" evidence="1">
    <location>
        <begin position="1"/>
        <end position="24"/>
    </location>
</feature>
<protein>
    <submittedName>
        <fullName evidence="2 4">Uncharacterized protein</fullName>
    </submittedName>
</protein>
<evidence type="ECO:0000313" key="4">
    <source>
        <dbReference type="WBParaSite" id="SRAE_2000116700.1"/>
    </source>
</evidence>
<dbReference type="GeneID" id="36378863"/>
<name>A0A090MY36_STRRB</name>
<sequence length="88" mass="10165">MDTPIAWNPTIREDSNDSSISPFTTPSNGVGKFLKYNQNSKYDKVKNDHGQMNDNLLEIKKILEDEKKFDWQRTPFDGIINNESWGNS</sequence>
<gene>
    <name evidence="2 4 5" type="ORF">SRAE_2000116700</name>
</gene>
<dbReference type="WBParaSite" id="SRAE_2000116700.1">
    <property type="protein sequence ID" value="SRAE_2000116700.1"/>
    <property type="gene ID" value="WBGene00261369"/>
</dbReference>
<reference evidence="4" key="2">
    <citation type="submission" date="2020-12" db="UniProtKB">
        <authorList>
            <consortium name="WormBaseParasite"/>
        </authorList>
    </citation>
    <scope>IDENTIFICATION</scope>
</reference>
<accession>A0A090MY36</accession>
<reference evidence="2 3" key="1">
    <citation type="submission" date="2014-09" db="EMBL/GenBank/DDBJ databases">
        <authorList>
            <person name="Martin A.A."/>
        </authorList>
    </citation>
    <scope>NUCLEOTIDE SEQUENCE</scope>
    <source>
        <strain evidence="3">ED321</strain>
        <strain evidence="2">ED321 Heterogonic</strain>
    </source>
</reference>